<dbReference type="EMBL" id="JBHRSE010000093">
    <property type="protein sequence ID" value="MFC3024872.1"/>
    <property type="molecule type" value="Genomic_DNA"/>
</dbReference>
<keyword evidence="2" id="KW-0436">Ligase</keyword>
<evidence type="ECO:0000313" key="2">
    <source>
        <dbReference type="EMBL" id="MFC3024872.1"/>
    </source>
</evidence>
<keyword evidence="3" id="KW-1185">Reference proteome</keyword>
<dbReference type="SUPFAM" id="SSF52317">
    <property type="entry name" value="Class I glutamine amidotransferase-like"/>
    <property type="match status" value="1"/>
</dbReference>
<dbReference type="NCBIfam" id="NF006098">
    <property type="entry name" value="PRK08250.1"/>
    <property type="match status" value="1"/>
</dbReference>
<organism evidence="2 3">
    <name type="scientific">Vibrio zhugei</name>
    <dbReference type="NCBI Taxonomy" id="2479546"/>
    <lineage>
        <taxon>Bacteria</taxon>
        <taxon>Pseudomonadati</taxon>
        <taxon>Pseudomonadota</taxon>
        <taxon>Gammaproteobacteria</taxon>
        <taxon>Vibrionales</taxon>
        <taxon>Vibrionaceae</taxon>
        <taxon>Vibrio</taxon>
    </lineage>
</organism>
<gene>
    <name evidence="2" type="ORF">ACFODT_13710</name>
</gene>
<reference evidence="3" key="1">
    <citation type="journal article" date="2019" name="Int. J. Syst. Evol. Microbiol.">
        <title>The Global Catalogue of Microorganisms (GCM) 10K type strain sequencing project: providing services to taxonomists for standard genome sequencing and annotation.</title>
        <authorList>
            <consortium name="The Broad Institute Genomics Platform"/>
            <consortium name="The Broad Institute Genome Sequencing Center for Infectious Disease"/>
            <person name="Wu L."/>
            <person name="Ma J."/>
        </authorList>
    </citation>
    <scope>NUCLEOTIDE SEQUENCE [LARGE SCALE GENOMIC DNA]</scope>
    <source>
        <strain evidence="3">KCTC 62784</strain>
    </source>
</reference>
<dbReference type="Pfam" id="PF00117">
    <property type="entry name" value="GATase"/>
    <property type="match status" value="1"/>
</dbReference>
<proteinExistence type="predicted"/>
<keyword evidence="2" id="KW-0315">Glutamine amidotransferase</keyword>
<dbReference type="PROSITE" id="PS51273">
    <property type="entry name" value="GATASE_TYPE_1"/>
    <property type="match status" value="1"/>
</dbReference>
<dbReference type="GO" id="GO:0003922">
    <property type="term" value="F:GMP synthase (glutamine-hydrolyzing) activity"/>
    <property type="evidence" value="ECO:0007669"/>
    <property type="project" value="UniProtKB-EC"/>
</dbReference>
<sequence>MKFHFVIHEAFEGVGYFEHWLHERNYRSSHSRTYLGEALPTSELDFDCLIVLGGPQSPSTTIKECSYFDSLKEQELIRNAIENRKAVIGICLGAQLIGQALGAHYEASPHLEIGYFPIHLTTDGVEDPLFNSFEPTEIVGHWHNDMPGLTESAKVLAYSEGCPRQIIRYSEFVYGFQCHLEFVESGYSGLIEHSMDTLAKHDTYRYVDPESSMVNFSTNRMHQLLTYFMDNLVSEYLKRMSGDS</sequence>
<evidence type="ECO:0000259" key="1">
    <source>
        <dbReference type="Pfam" id="PF00117"/>
    </source>
</evidence>
<dbReference type="InterPro" id="IPR044992">
    <property type="entry name" value="ChyE-like"/>
</dbReference>
<evidence type="ECO:0000313" key="3">
    <source>
        <dbReference type="Proteomes" id="UP001595384"/>
    </source>
</evidence>
<feature type="domain" description="Glutamine amidotransferase" evidence="1">
    <location>
        <begin position="43"/>
        <end position="185"/>
    </location>
</feature>
<dbReference type="PANTHER" id="PTHR42695">
    <property type="entry name" value="GLUTAMINE AMIDOTRANSFERASE YLR126C-RELATED"/>
    <property type="match status" value="1"/>
</dbReference>
<dbReference type="CDD" id="cd01741">
    <property type="entry name" value="GATase1_1"/>
    <property type="match status" value="1"/>
</dbReference>
<dbReference type="Gene3D" id="3.40.50.880">
    <property type="match status" value="1"/>
</dbReference>
<name>A0ABV7C9X0_9VIBR</name>
<protein>
    <submittedName>
        <fullName evidence="2">Glutamine amidotransferase</fullName>
        <ecNumber evidence="2">6.3.5.2</ecNumber>
    </submittedName>
</protein>
<dbReference type="InterPro" id="IPR029062">
    <property type="entry name" value="Class_I_gatase-like"/>
</dbReference>
<dbReference type="PANTHER" id="PTHR42695:SF5">
    <property type="entry name" value="GLUTAMINE AMIDOTRANSFERASE YLR126C-RELATED"/>
    <property type="match status" value="1"/>
</dbReference>
<accession>A0ABV7C9X0</accession>
<dbReference type="Proteomes" id="UP001595384">
    <property type="component" value="Unassembled WGS sequence"/>
</dbReference>
<comment type="caution">
    <text evidence="2">The sequence shown here is derived from an EMBL/GenBank/DDBJ whole genome shotgun (WGS) entry which is preliminary data.</text>
</comment>
<dbReference type="RefSeq" id="WP_123014152.1">
    <property type="nucleotide sequence ID" value="NZ_AP024912.1"/>
</dbReference>
<dbReference type="EC" id="6.3.5.2" evidence="2"/>
<dbReference type="InterPro" id="IPR017926">
    <property type="entry name" value="GATASE"/>
</dbReference>